<accession>M5FZM7</accession>
<dbReference type="InterPro" id="IPR036291">
    <property type="entry name" value="NAD(P)-bd_dom_sf"/>
</dbReference>
<dbReference type="SUPFAM" id="SSF51735">
    <property type="entry name" value="NAD(P)-binding Rossmann-fold domains"/>
    <property type="match status" value="1"/>
</dbReference>
<keyword evidence="1" id="KW-0521">NADP</keyword>
<dbReference type="EMBL" id="JH795864">
    <property type="protein sequence ID" value="EJU01340.1"/>
    <property type="molecule type" value="Genomic_DNA"/>
</dbReference>
<dbReference type="InterPro" id="IPR008030">
    <property type="entry name" value="NmrA-like"/>
</dbReference>
<protein>
    <submittedName>
        <fullName evidence="4">NADP-binding protein</fullName>
    </submittedName>
</protein>
<proteinExistence type="predicted"/>
<dbReference type="OrthoDB" id="5283654at2759"/>
<dbReference type="GeneID" id="63682504"/>
<reference evidence="4 5" key="1">
    <citation type="journal article" date="2012" name="Science">
        <title>The Paleozoic origin of enzymatic lignin decomposition reconstructed from 31 fungal genomes.</title>
        <authorList>
            <person name="Floudas D."/>
            <person name="Binder M."/>
            <person name="Riley R."/>
            <person name="Barry K."/>
            <person name="Blanchette R.A."/>
            <person name="Henrissat B."/>
            <person name="Martinez A.T."/>
            <person name="Otillar R."/>
            <person name="Spatafora J.W."/>
            <person name="Yadav J.S."/>
            <person name="Aerts A."/>
            <person name="Benoit I."/>
            <person name="Boyd A."/>
            <person name="Carlson A."/>
            <person name="Copeland A."/>
            <person name="Coutinho P.M."/>
            <person name="de Vries R.P."/>
            <person name="Ferreira P."/>
            <person name="Findley K."/>
            <person name="Foster B."/>
            <person name="Gaskell J."/>
            <person name="Glotzer D."/>
            <person name="Gorecki P."/>
            <person name="Heitman J."/>
            <person name="Hesse C."/>
            <person name="Hori C."/>
            <person name="Igarashi K."/>
            <person name="Jurgens J.A."/>
            <person name="Kallen N."/>
            <person name="Kersten P."/>
            <person name="Kohler A."/>
            <person name="Kuees U."/>
            <person name="Kumar T.K.A."/>
            <person name="Kuo A."/>
            <person name="LaButti K."/>
            <person name="Larrondo L.F."/>
            <person name="Lindquist E."/>
            <person name="Ling A."/>
            <person name="Lombard V."/>
            <person name="Lucas S."/>
            <person name="Lundell T."/>
            <person name="Martin R."/>
            <person name="McLaughlin D.J."/>
            <person name="Morgenstern I."/>
            <person name="Morin E."/>
            <person name="Murat C."/>
            <person name="Nagy L.G."/>
            <person name="Nolan M."/>
            <person name="Ohm R.A."/>
            <person name="Patyshakuliyeva A."/>
            <person name="Rokas A."/>
            <person name="Ruiz-Duenas F.J."/>
            <person name="Sabat G."/>
            <person name="Salamov A."/>
            <person name="Samejima M."/>
            <person name="Schmutz J."/>
            <person name="Slot J.C."/>
            <person name="St John F."/>
            <person name="Stenlid J."/>
            <person name="Sun H."/>
            <person name="Sun S."/>
            <person name="Syed K."/>
            <person name="Tsang A."/>
            <person name="Wiebenga A."/>
            <person name="Young D."/>
            <person name="Pisabarro A."/>
            <person name="Eastwood D.C."/>
            <person name="Martin F."/>
            <person name="Cullen D."/>
            <person name="Grigoriev I.V."/>
            <person name="Hibbett D.S."/>
        </authorList>
    </citation>
    <scope>NUCLEOTIDE SEQUENCE [LARGE SCALE GENOMIC DNA]</scope>
    <source>
        <strain evidence="4 5">DJM-731 SS1</strain>
    </source>
</reference>
<gene>
    <name evidence="4" type="ORF">DACRYDRAFT_100315</name>
</gene>
<evidence type="ECO:0000313" key="5">
    <source>
        <dbReference type="Proteomes" id="UP000030653"/>
    </source>
</evidence>
<evidence type="ECO:0000313" key="4">
    <source>
        <dbReference type="EMBL" id="EJU01340.1"/>
    </source>
</evidence>
<organism evidence="4 5">
    <name type="scientific">Dacryopinax primogenitus (strain DJM 731)</name>
    <name type="common">Brown rot fungus</name>
    <dbReference type="NCBI Taxonomy" id="1858805"/>
    <lineage>
        <taxon>Eukaryota</taxon>
        <taxon>Fungi</taxon>
        <taxon>Dikarya</taxon>
        <taxon>Basidiomycota</taxon>
        <taxon>Agaricomycotina</taxon>
        <taxon>Dacrymycetes</taxon>
        <taxon>Dacrymycetales</taxon>
        <taxon>Dacrymycetaceae</taxon>
        <taxon>Dacryopinax</taxon>
    </lineage>
</organism>
<evidence type="ECO:0000256" key="1">
    <source>
        <dbReference type="ARBA" id="ARBA00022857"/>
    </source>
</evidence>
<dbReference type="Pfam" id="PF05368">
    <property type="entry name" value="NmrA"/>
    <property type="match status" value="1"/>
</dbReference>
<dbReference type="PANTHER" id="PTHR47706">
    <property type="entry name" value="NMRA-LIKE FAMILY PROTEIN"/>
    <property type="match status" value="1"/>
</dbReference>
<dbReference type="Proteomes" id="UP000030653">
    <property type="component" value="Unassembled WGS sequence"/>
</dbReference>
<evidence type="ECO:0000256" key="2">
    <source>
        <dbReference type="ARBA" id="ARBA00023002"/>
    </source>
</evidence>
<dbReference type="AlphaFoldDB" id="M5FZM7"/>
<feature type="domain" description="NmrA-like" evidence="3">
    <location>
        <begin position="6"/>
        <end position="251"/>
    </location>
</feature>
<dbReference type="Gene3D" id="3.90.25.10">
    <property type="entry name" value="UDP-galactose 4-epimerase, domain 1"/>
    <property type="match status" value="1"/>
</dbReference>
<sequence length="293" mass="32916">MSGYKVFTIAGASGKVGKAVLDELLRVKPELGLDVRILTRKETGNAAKDSEELEKRGAKVLLVDYADKHTVVHALKGTDVLISCFGATGLPLQTVLAKAAAIARVKLYVNSHWGAPMDEYRYGLTHMKIKDEPIQVAERMHLPWTYFRVGIFPEFTIHFPLLELNLSSGKSVIYGTGETPNSWTTIPDVARYAVYVLTRLPPSKLHNRVFHIEGDRKTFNEIVRLYRAKHPAEYQVTYKPVDALEELVQKSEGKDFFHALMIEYATGRVAHDPARLDNAEYPGWNPKQVADLL</sequence>
<keyword evidence="5" id="KW-1185">Reference proteome</keyword>
<dbReference type="HOGENOM" id="CLU_044876_6_1_1"/>
<dbReference type="PANTHER" id="PTHR47706:SF9">
    <property type="entry name" value="NMRA-LIKE DOMAIN-CONTAINING PROTEIN-RELATED"/>
    <property type="match status" value="1"/>
</dbReference>
<dbReference type="Gene3D" id="3.40.50.720">
    <property type="entry name" value="NAD(P)-binding Rossmann-like Domain"/>
    <property type="match status" value="1"/>
</dbReference>
<dbReference type="STRING" id="1858805.M5FZM7"/>
<dbReference type="InterPro" id="IPR051609">
    <property type="entry name" value="NmrA/Isoflavone_reductase-like"/>
</dbReference>
<dbReference type="GO" id="GO:0016491">
    <property type="term" value="F:oxidoreductase activity"/>
    <property type="evidence" value="ECO:0007669"/>
    <property type="project" value="UniProtKB-KW"/>
</dbReference>
<name>M5FZM7_DACPD</name>
<dbReference type="OMA" id="VISNCFA"/>
<dbReference type="RefSeq" id="XP_040628237.1">
    <property type="nucleotide sequence ID" value="XM_040767442.1"/>
</dbReference>
<keyword evidence="2" id="KW-0560">Oxidoreductase</keyword>
<evidence type="ECO:0000259" key="3">
    <source>
        <dbReference type="Pfam" id="PF05368"/>
    </source>
</evidence>